<dbReference type="AlphaFoldDB" id="A0A084XUH5"/>
<evidence type="ECO:0000313" key="2">
    <source>
        <dbReference type="EMBL" id="KFB66119.1"/>
    </source>
</evidence>
<dbReference type="STRING" id="1457154.CAPSK01_004614"/>
<accession>A0A084XUH5</accession>
<feature type="transmembrane region" description="Helical" evidence="1">
    <location>
        <begin position="90"/>
        <end position="111"/>
    </location>
</feature>
<keyword evidence="1" id="KW-0472">Membrane</keyword>
<organism evidence="2 3">
    <name type="scientific">Candidatus Accumulibacter vicinus</name>
    <dbReference type="NCBI Taxonomy" id="2954382"/>
    <lineage>
        <taxon>Bacteria</taxon>
        <taxon>Pseudomonadati</taxon>
        <taxon>Pseudomonadota</taxon>
        <taxon>Betaproteobacteria</taxon>
        <taxon>Candidatus Accumulibacter</taxon>
    </lineage>
</organism>
<protein>
    <submittedName>
        <fullName evidence="2">Uncharacterized protein</fullName>
    </submittedName>
</protein>
<evidence type="ECO:0000313" key="3">
    <source>
        <dbReference type="Proteomes" id="UP000019812"/>
    </source>
</evidence>
<keyword evidence="1" id="KW-1133">Transmembrane helix</keyword>
<dbReference type="Proteomes" id="UP000019812">
    <property type="component" value="Unassembled WGS sequence"/>
</dbReference>
<reference evidence="2 3" key="1">
    <citation type="submission" date="2014-07" db="EMBL/GenBank/DDBJ databases">
        <title>Expanding our view of genomic diversity in Candidatus Accumulibacter clades.</title>
        <authorList>
            <person name="Skennerton C.T."/>
            <person name="Barr J.J."/>
            <person name="Slater F.R."/>
            <person name="Bond P.L."/>
            <person name="Tyson G.W."/>
        </authorList>
    </citation>
    <scope>NUCLEOTIDE SEQUENCE [LARGE SCALE GENOMIC DNA]</scope>
    <source>
        <strain evidence="3">SK-01</strain>
    </source>
</reference>
<keyword evidence="1" id="KW-0812">Transmembrane</keyword>
<feature type="transmembrane region" description="Helical" evidence="1">
    <location>
        <begin position="117"/>
        <end position="138"/>
    </location>
</feature>
<proteinExistence type="predicted"/>
<feature type="transmembrane region" description="Helical" evidence="1">
    <location>
        <begin position="40"/>
        <end position="69"/>
    </location>
</feature>
<dbReference type="EMBL" id="JDSS02000051">
    <property type="protein sequence ID" value="KFB66119.1"/>
    <property type="molecule type" value="Genomic_DNA"/>
</dbReference>
<comment type="caution">
    <text evidence="2">The sequence shown here is derived from an EMBL/GenBank/DDBJ whole genome shotgun (WGS) entry which is preliminary data.</text>
</comment>
<sequence length="183" mass="20440">MVCQLWHPHSLTLRSTGRCAIKPRSAGDLHVRKSMFALGWLGMLMIVAIPSLVIYLASWGAMAIVIAVINRYSTRVSITVRLLALFKPVLLAWLVGIAIFFICGVLNLIFTQYSGNTIFRLFPFLQQISSVLIFYLFLKRRVKTKLGEMTIAAPHLWAFGVALVPMALLIVAAHIWHANSAFS</sequence>
<gene>
    <name evidence="2" type="ORF">CAPSK01_004614</name>
</gene>
<name>A0A084XUH5_9PROT</name>
<evidence type="ECO:0000256" key="1">
    <source>
        <dbReference type="SAM" id="Phobius"/>
    </source>
</evidence>
<feature type="transmembrane region" description="Helical" evidence="1">
    <location>
        <begin position="150"/>
        <end position="176"/>
    </location>
</feature>